<sequence>MKFLSSLNGAALLAAVAFGNGAAQASVAYNIQGWDGGVFFGASDGRTPGTWIGGAAPVYTGSVSTPWYADITTGITDVVSNAGAHAAGADPLYELAVGPMGWNRNVANSGMGHGADVGLIKLESAADLTITVSADSLTPSNLTTVIKPGFSLFQGWDTSSTVTTAAQKSAYATNANNPFGSAGLTYLNGIGGTGSSVSFLFTNLAAGDYTLILGGNAGGGHGDYSVTFASTAPVPLPAAVWLFGSALVGGTWFSRRKAS</sequence>
<keyword evidence="1" id="KW-0732">Signal</keyword>
<dbReference type="Proteomes" id="UP000652176">
    <property type="component" value="Unassembled WGS sequence"/>
</dbReference>
<evidence type="ECO:0008006" key="4">
    <source>
        <dbReference type="Google" id="ProtNLM"/>
    </source>
</evidence>
<dbReference type="RefSeq" id="WP_192373678.1">
    <property type="nucleotide sequence ID" value="NZ_CAJHIV010000001.1"/>
</dbReference>
<comment type="caution">
    <text evidence="2">The sequence shown here is derived from an EMBL/GenBank/DDBJ whole genome shotgun (WGS) entry which is preliminary data.</text>
</comment>
<protein>
    <recommendedName>
        <fullName evidence="4">PEP-CTERM sorting domain-containing protein</fullName>
    </recommendedName>
</protein>
<accession>A0ABR9CWN5</accession>
<organism evidence="2 3">
    <name type="scientific">Methylomonas albis</name>
    <dbReference type="NCBI Taxonomy" id="1854563"/>
    <lineage>
        <taxon>Bacteria</taxon>
        <taxon>Pseudomonadati</taxon>
        <taxon>Pseudomonadota</taxon>
        <taxon>Gammaproteobacteria</taxon>
        <taxon>Methylococcales</taxon>
        <taxon>Methylococcaceae</taxon>
        <taxon>Methylomonas</taxon>
    </lineage>
</organism>
<evidence type="ECO:0000256" key="1">
    <source>
        <dbReference type="SAM" id="SignalP"/>
    </source>
</evidence>
<reference evidence="2 3" key="1">
    <citation type="submission" date="2020-09" db="EMBL/GenBank/DDBJ databases">
        <title>Methylomonas albis sp. nov. and Methylomonas fluvii sp. nov.: Two cold-adapted methanotrophs from the River Elbe and an amended description of Methylovulum psychrotolerans strain Eb1.</title>
        <authorList>
            <person name="Bussmann I.K."/>
            <person name="Klings K.-W."/>
            <person name="Warnstedt J."/>
            <person name="Hoppert M."/>
            <person name="Saborowski A."/>
            <person name="Horn F."/>
            <person name="Liebner S."/>
        </authorList>
    </citation>
    <scope>NUCLEOTIDE SEQUENCE [LARGE SCALE GENOMIC DNA]</scope>
    <source>
        <strain evidence="2 3">EbA</strain>
    </source>
</reference>
<feature type="chain" id="PRO_5045833419" description="PEP-CTERM sorting domain-containing protein" evidence="1">
    <location>
        <begin position="26"/>
        <end position="259"/>
    </location>
</feature>
<evidence type="ECO:0000313" key="3">
    <source>
        <dbReference type="Proteomes" id="UP000652176"/>
    </source>
</evidence>
<dbReference type="EMBL" id="JACXSS010000001">
    <property type="protein sequence ID" value="MBD9355287.1"/>
    <property type="molecule type" value="Genomic_DNA"/>
</dbReference>
<feature type="signal peptide" evidence="1">
    <location>
        <begin position="1"/>
        <end position="25"/>
    </location>
</feature>
<name>A0ABR9CWN5_9GAMM</name>
<evidence type="ECO:0000313" key="2">
    <source>
        <dbReference type="EMBL" id="MBD9355287.1"/>
    </source>
</evidence>
<gene>
    <name evidence="2" type="ORF">IE877_05245</name>
</gene>
<keyword evidence="3" id="KW-1185">Reference proteome</keyword>
<proteinExistence type="predicted"/>